<evidence type="ECO:0000256" key="1">
    <source>
        <dbReference type="SAM" id="Phobius"/>
    </source>
</evidence>
<feature type="transmembrane region" description="Helical" evidence="1">
    <location>
        <begin position="135"/>
        <end position="161"/>
    </location>
</feature>
<feature type="domain" description="SAP" evidence="2">
    <location>
        <begin position="16"/>
        <end position="50"/>
    </location>
</feature>
<keyword evidence="1" id="KW-0812">Transmembrane</keyword>
<proteinExistence type="predicted"/>
<protein>
    <recommendedName>
        <fullName evidence="2">SAP domain-containing protein</fullName>
    </recommendedName>
</protein>
<dbReference type="GeneID" id="30201974"/>
<keyword evidence="1" id="KW-0472">Membrane</keyword>
<name>A0A1E3P3R5_WICAA</name>
<dbReference type="Proteomes" id="UP000094112">
    <property type="component" value="Unassembled WGS sequence"/>
</dbReference>
<dbReference type="InterPro" id="IPR003034">
    <property type="entry name" value="SAP_dom"/>
</dbReference>
<keyword evidence="4" id="KW-1185">Reference proteome</keyword>
<accession>A0A1E3P3R5</accession>
<reference evidence="3 4" key="1">
    <citation type="journal article" date="2016" name="Proc. Natl. Acad. Sci. U.S.A.">
        <title>Comparative genomics of biotechnologically important yeasts.</title>
        <authorList>
            <person name="Riley R."/>
            <person name="Haridas S."/>
            <person name="Wolfe K.H."/>
            <person name="Lopes M.R."/>
            <person name="Hittinger C.T."/>
            <person name="Goeker M."/>
            <person name="Salamov A.A."/>
            <person name="Wisecaver J.H."/>
            <person name="Long T.M."/>
            <person name="Calvey C.H."/>
            <person name="Aerts A.L."/>
            <person name="Barry K.W."/>
            <person name="Choi C."/>
            <person name="Clum A."/>
            <person name="Coughlan A.Y."/>
            <person name="Deshpande S."/>
            <person name="Douglass A.P."/>
            <person name="Hanson S.J."/>
            <person name="Klenk H.-P."/>
            <person name="LaButti K.M."/>
            <person name="Lapidus A."/>
            <person name="Lindquist E.A."/>
            <person name="Lipzen A.M."/>
            <person name="Meier-Kolthoff J.P."/>
            <person name="Ohm R.A."/>
            <person name="Otillar R.P."/>
            <person name="Pangilinan J.L."/>
            <person name="Peng Y."/>
            <person name="Rokas A."/>
            <person name="Rosa C.A."/>
            <person name="Scheuner C."/>
            <person name="Sibirny A.A."/>
            <person name="Slot J.C."/>
            <person name="Stielow J.B."/>
            <person name="Sun H."/>
            <person name="Kurtzman C.P."/>
            <person name="Blackwell M."/>
            <person name="Grigoriev I.V."/>
            <person name="Jeffries T.W."/>
        </authorList>
    </citation>
    <scope>NUCLEOTIDE SEQUENCE [LARGE SCALE GENOMIC DNA]</scope>
    <source>
        <strain evidence="4">ATCC 58044 / CBS 1984 / NCYC 433 / NRRL Y-366-8</strain>
    </source>
</reference>
<organism evidence="3 4">
    <name type="scientific">Wickerhamomyces anomalus (strain ATCC 58044 / CBS 1984 / NCYC 433 / NRRL Y-366-8)</name>
    <name type="common">Yeast</name>
    <name type="synonym">Hansenula anomala</name>
    <dbReference type="NCBI Taxonomy" id="683960"/>
    <lineage>
        <taxon>Eukaryota</taxon>
        <taxon>Fungi</taxon>
        <taxon>Dikarya</taxon>
        <taxon>Ascomycota</taxon>
        <taxon>Saccharomycotina</taxon>
        <taxon>Saccharomycetes</taxon>
        <taxon>Phaffomycetales</taxon>
        <taxon>Wickerhamomycetaceae</taxon>
        <taxon>Wickerhamomyces</taxon>
    </lineage>
</organism>
<dbReference type="RefSeq" id="XP_019039051.1">
    <property type="nucleotide sequence ID" value="XM_019184728.1"/>
</dbReference>
<gene>
    <name evidence="3" type="ORF">WICANDRAFT_78476</name>
</gene>
<evidence type="ECO:0000259" key="2">
    <source>
        <dbReference type="PROSITE" id="PS50800"/>
    </source>
</evidence>
<dbReference type="AlphaFoldDB" id="A0A1E3P3R5"/>
<sequence length="200" mass="22798">MTINRRQELLAFYQDVDQNSIDSLRNQCYQLGLSTVGGRIELTKRLINYNLGADMLRDDKIINRESLKSDFVTREEFESLQKSVHDQARTIETILDTYYKVCSSNRDNLSSASTANRSSVTKSYEENGESVTKELLVSLLIIGGCFVLCLCLFLFLSVCLVEISCIMGPPLMKCLHEWLKRYAEWLLNVVFGSSFVIPRA</sequence>
<keyword evidence="1" id="KW-1133">Transmembrane helix</keyword>
<dbReference type="PROSITE" id="PS50800">
    <property type="entry name" value="SAP"/>
    <property type="match status" value="1"/>
</dbReference>
<dbReference type="EMBL" id="KV454210">
    <property type="protein sequence ID" value="ODQ59844.1"/>
    <property type="molecule type" value="Genomic_DNA"/>
</dbReference>
<evidence type="ECO:0000313" key="3">
    <source>
        <dbReference type="EMBL" id="ODQ59844.1"/>
    </source>
</evidence>
<evidence type="ECO:0000313" key="4">
    <source>
        <dbReference type="Proteomes" id="UP000094112"/>
    </source>
</evidence>